<proteinExistence type="predicted"/>
<organism evidence="4 5">
    <name type="scientific">Merluccius polli</name>
    <name type="common">Benguela hake</name>
    <name type="synonym">Merluccius cadenati</name>
    <dbReference type="NCBI Taxonomy" id="89951"/>
    <lineage>
        <taxon>Eukaryota</taxon>
        <taxon>Metazoa</taxon>
        <taxon>Chordata</taxon>
        <taxon>Craniata</taxon>
        <taxon>Vertebrata</taxon>
        <taxon>Euteleostomi</taxon>
        <taxon>Actinopterygii</taxon>
        <taxon>Neopterygii</taxon>
        <taxon>Teleostei</taxon>
        <taxon>Neoteleostei</taxon>
        <taxon>Acanthomorphata</taxon>
        <taxon>Zeiogadaria</taxon>
        <taxon>Gadariae</taxon>
        <taxon>Gadiformes</taxon>
        <taxon>Gadoidei</taxon>
        <taxon>Merlucciidae</taxon>
        <taxon>Merluccius</taxon>
    </lineage>
</organism>
<sequence>MSKRKADDPKQGSITYFFKKTPATASTSENDGERAEQGVEREDGMAGGGKTEKHRTSGWDPDWGADPKYKAWLYKTDLGMFCRICRTHKKSVKRGTQTRPFIEAPCVSYRKDKLDRHANTETHREALKRHVELMKGNTVVAAFDPLVSLEHEAVIGGFKCLYWLVKHEIAHHTNYSALLDLAQLLGCQYFEKLKATYYFADLLVQNGRWFILGVNLTMILVNTSPLSVSLSLNCCELLCHIGQNTNYRSHRIIDDMLDILAAVIERPILQAIRTSQAVGLELDESTDVSVLRQLDIHVRYLDQEGKLCCHFLALVPIQDGKADSIVGAVREVVEKKEIPPHLICGLGTDGAAVMTGRINGVAKQLSEIWPGLLCTHCAAHRLALACKDAADKVPYMKTFKEHLQQLHLYFRNSANRSAALSAAAAVLGITDLKVKEVKDTRWLSQHLAIQNLQKNISAVLNVLAEEVEVRKCAAAKGLYSFLATYRFIAALHLQADVLPHLSRLSKIFQKEDLNFLAIKEQVPVTLAIIGHIKDAGDQQAPGSHLSRLNQSLDDPAGLGQFSISVEQERGRRGQPEGGDREHFWRRFRSEVMDPYLNGLIRGLEERFPNLEVFGSFSALGPQAATSPDHEAAHGHLRTLAEHFPSVDASIAVEEWMSFREHVVSGALKDKTQLGIMNDLTSKYEEFGVLYPNLCKLAAIALTVPLSSVNCERDFSTMNRVKTDLRNRLQGEHLEACMRISISGPSVQEFPYEEALKIFFRKPRKIKCSDNSCTMCH</sequence>
<dbReference type="InterPro" id="IPR057456">
    <property type="entry name" value="Znf_C17orf113"/>
</dbReference>
<keyword evidence="5" id="KW-1185">Reference proteome</keyword>
<dbReference type="GO" id="GO:0046983">
    <property type="term" value="F:protein dimerization activity"/>
    <property type="evidence" value="ECO:0007669"/>
    <property type="project" value="InterPro"/>
</dbReference>
<dbReference type="SUPFAM" id="SSF53098">
    <property type="entry name" value="Ribonuclease H-like"/>
    <property type="match status" value="1"/>
</dbReference>
<dbReference type="Pfam" id="PF25431">
    <property type="entry name" value="zf-C17orf113"/>
    <property type="match status" value="1"/>
</dbReference>
<evidence type="ECO:0000259" key="2">
    <source>
        <dbReference type="Pfam" id="PF05699"/>
    </source>
</evidence>
<dbReference type="Pfam" id="PF05699">
    <property type="entry name" value="Dimer_Tnp_hAT"/>
    <property type="match status" value="1"/>
</dbReference>
<evidence type="ECO:0000259" key="3">
    <source>
        <dbReference type="Pfam" id="PF25431"/>
    </source>
</evidence>
<dbReference type="InterPro" id="IPR008906">
    <property type="entry name" value="HATC_C_dom"/>
</dbReference>
<feature type="region of interest" description="Disordered" evidence="1">
    <location>
        <begin position="1"/>
        <end position="59"/>
    </location>
</feature>
<feature type="domain" description="C17orf113 probable zinc finger" evidence="3">
    <location>
        <begin position="78"/>
        <end position="130"/>
    </location>
</feature>
<comment type="caution">
    <text evidence="4">The sequence shown here is derived from an EMBL/GenBank/DDBJ whole genome shotgun (WGS) entry which is preliminary data.</text>
</comment>
<feature type="compositionally biased region" description="Basic and acidic residues" evidence="1">
    <location>
        <begin position="1"/>
        <end position="10"/>
    </location>
</feature>
<dbReference type="Proteomes" id="UP001174136">
    <property type="component" value="Unassembled WGS sequence"/>
</dbReference>
<protein>
    <submittedName>
        <fullName evidence="4">Zinc finger protein 862</fullName>
    </submittedName>
</protein>
<feature type="domain" description="HAT C-terminal dimerisation" evidence="2">
    <location>
        <begin position="679"/>
        <end position="737"/>
    </location>
</feature>
<dbReference type="EMBL" id="JAOPHQ010006262">
    <property type="protein sequence ID" value="KAK0132469.1"/>
    <property type="molecule type" value="Genomic_DNA"/>
</dbReference>
<evidence type="ECO:0000256" key="1">
    <source>
        <dbReference type="SAM" id="MobiDB-lite"/>
    </source>
</evidence>
<accession>A0AA47M2T3</accession>
<reference evidence="4" key="1">
    <citation type="journal article" date="2023" name="Front. Mar. Sci.">
        <title>A new Merluccius polli reference genome to investigate the effects of global change in West African waters.</title>
        <authorList>
            <person name="Mateo J.L."/>
            <person name="Blanco-Fernandez C."/>
            <person name="Garcia-Vazquez E."/>
            <person name="Machado-Schiaffino G."/>
        </authorList>
    </citation>
    <scope>NUCLEOTIDE SEQUENCE</scope>
    <source>
        <strain evidence="4">C29</strain>
        <tissue evidence="4">Fin</tissue>
    </source>
</reference>
<dbReference type="PANTHER" id="PTHR46880:SF5">
    <property type="entry name" value="DUF4371 DOMAIN-CONTAINING PROTEIN"/>
    <property type="match status" value="1"/>
</dbReference>
<gene>
    <name evidence="4" type="primary">ZNF862_49</name>
    <name evidence="4" type="ORF">N1851_032647</name>
</gene>
<name>A0AA47M2T3_MERPO</name>
<dbReference type="AlphaFoldDB" id="A0AA47M2T3"/>
<evidence type="ECO:0000313" key="5">
    <source>
        <dbReference type="Proteomes" id="UP001174136"/>
    </source>
</evidence>
<dbReference type="PANTHER" id="PTHR46880">
    <property type="entry name" value="RAS-ASSOCIATING DOMAIN-CONTAINING PROTEIN"/>
    <property type="match status" value="1"/>
</dbReference>
<dbReference type="InterPro" id="IPR012337">
    <property type="entry name" value="RNaseH-like_sf"/>
</dbReference>
<evidence type="ECO:0000313" key="4">
    <source>
        <dbReference type="EMBL" id="KAK0132469.1"/>
    </source>
</evidence>
<feature type="compositionally biased region" description="Basic and acidic residues" evidence="1">
    <location>
        <begin position="31"/>
        <end position="57"/>
    </location>
</feature>